<dbReference type="InterPro" id="IPR046542">
    <property type="entry name" value="DUF6801"/>
</dbReference>
<evidence type="ECO:0000313" key="5">
    <source>
        <dbReference type="Proteomes" id="UP001522868"/>
    </source>
</evidence>
<dbReference type="RefSeq" id="WP_248636461.1">
    <property type="nucleotide sequence ID" value="NZ_JALPTH010000029.1"/>
</dbReference>
<dbReference type="Proteomes" id="UP001522868">
    <property type="component" value="Unassembled WGS sequence"/>
</dbReference>
<gene>
    <name evidence="4" type="ORF">M1O15_25265</name>
</gene>
<keyword evidence="5" id="KW-1185">Reference proteome</keyword>
<name>A0ABT0IH38_9ACTN</name>
<dbReference type="Pfam" id="PF20611">
    <property type="entry name" value="DUF6801"/>
    <property type="match status" value="1"/>
</dbReference>
<reference evidence="4 5" key="1">
    <citation type="submission" date="2022-04" db="EMBL/GenBank/DDBJ databases">
        <title>Streptomyces sp. nov. LCR6-01 isolated from Lichen of Dirinaria sp.</title>
        <authorList>
            <person name="Kanchanasin P."/>
            <person name="Tanasupawat S."/>
            <person name="Phongsopitanun W."/>
        </authorList>
    </citation>
    <scope>NUCLEOTIDE SEQUENCE [LARGE SCALE GENOMIC DNA]</scope>
    <source>
        <strain evidence="4 5">LCR6-01</strain>
    </source>
</reference>
<evidence type="ECO:0000313" key="4">
    <source>
        <dbReference type="EMBL" id="MCK8680645.1"/>
    </source>
</evidence>
<protein>
    <recommendedName>
        <fullName evidence="3">DUF6801 domain-containing protein</fullName>
    </recommendedName>
</protein>
<organism evidence="4 5">
    <name type="scientific">Streptomyces lichenis</name>
    <dbReference type="NCBI Taxonomy" id="2306967"/>
    <lineage>
        <taxon>Bacteria</taxon>
        <taxon>Bacillati</taxon>
        <taxon>Actinomycetota</taxon>
        <taxon>Actinomycetes</taxon>
        <taxon>Kitasatosporales</taxon>
        <taxon>Streptomycetaceae</taxon>
        <taxon>Streptomyces</taxon>
    </lineage>
</organism>
<feature type="domain" description="DUF6801" evidence="3">
    <location>
        <begin position="43"/>
        <end position="197"/>
    </location>
</feature>
<sequence>MRASADSRAAAKGVALGVLVLAASLSPASASAGKGRPPAVAADYSCAAAGAEAEDGRQRVRVVFDGRFPDRGRAGTAVRVGEFTVRPELTGEAVRALLPAGATAVSGTARLAADLALDGRGRTRADWSGLVTARTPLGAEGGAAPSFTGALPELTATRAGHLTLTAGELALTLAVEAPGPEAGAGPLAAAPVELRCAPLRTPGPRLASWEVTAPATTAPPRAPVDASPDPDPTASGAPAAEPPVRAARAPGKAPDCPVEPPEGELDPARLPKPPPGAIEGGIGGSLCTVPVGYATVRKQHAAMIVNDPRRAPGLMHLSLGKRTVSTPDGSYTESDSLGILHLPDADSTFLTFGFQPVSARVTFEPDPVTIVNILRGGRQTTTVGYWQHLRIHRVRLGGVPLDVGPRCRTARKIDTSLSGEYPFLTGGLLTGSITIPPFTGCRTPSGEDLSRLFTAAISGPGNTLRIQQGGLTGGGASPPVPPLPSR</sequence>
<feature type="chain" id="PRO_5045253053" description="DUF6801 domain-containing protein" evidence="2">
    <location>
        <begin position="31"/>
        <end position="486"/>
    </location>
</feature>
<feature type="region of interest" description="Disordered" evidence="1">
    <location>
        <begin position="202"/>
        <end position="267"/>
    </location>
</feature>
<dbReference type="EMBL" id="JALPTH010000029">
    <property type="protein sequence ID" value="MCK8680645.1"/>
    <property type="molecule type" value="Genomic_DNA"/>
</dbReference>
<proteinExistence type="predicted"/>
<evidence type="ECO:0000259" key="3">
    <source>
        <dbReference type="Pfam" id="PF20611"/>
    </source>
</evidence>
<feature type="compositionally biased region" description="Low complexity" evidence="1">
    <location>
        <begin position="237"/>
        <end position="250"/>
    </location>
</feature>
<feature type="signal peptide" evidence="2">
    <location>
        <begin position="1"/>
        <end position="30"/>
    </location>
</feature>
<evidence type="ECO:0000256" key="2">
    <source>
        <dbReference type="SAM" id="SignalP"/>
    </source>
</evidence>
<feature type="region of interest" description="Disordered" evidence="1">
    <location>
        <begin position="467"/>
        <end position="486"/>
    </location>
</feature>
<accession>A0ABT0IH38</accession>
<evidence type="ECO:0000256" key="1">
    <source>
        <dbReference type="SAM" id="MobiDB-lite"/>
    </source>
</evidence>
<keyword evidence="2" id="KW-0732">Signal</keyword>
<comment type="caution">
    <text evidence="4">The sequence shown here is derived from an EMBL/GenBank/DDBJ whole genome shotgun (WGS) entry which is preliminary data.</text>
</comment>